<dbReference type="GeneID" id="71569925"/>
<evidence type="ECO:0000256" key="4">
    <source>
        <dbReference type="ARBA" id="ARBA00022679"/>
    </source>
</evidence>
<keyword evidence="5 7" id="KW-0450">Lipoyl</keyword>
<dbReference type="HOGENOM" id="CLU_016733_10_1_10"/>
<accession>I4A236</accession>
<sequence length="443" mass="47932">MAEYKFLLPSMGEGIMEATVTAWLKNVGDSIEEDESIVEVATDKVDSDVPSPVSGVLKEIIIPTDSVAKVGEPMAIITTDGDEEEPAAYTPKSEAPTPEPSPEIAQAAKEAEKALNVVKTPASIDLGESDKFLSPLVRSIAAKEGISAEELNSIQGSGQNGRVTKDDMLRYLEQKDQQPNTSSAPAPAASAPQTQTPSPAPKAISLGANDEIIEMDRMRKIIAQHMLDSKQISPHVTSFVEADMTRIVQWRNRVKNAFQKREGEKITFMPIIVEAIVKAIKDFPMINVSVDGDKIIKKANINIGIAAARPDGNLIVPVIKNADQLNLIGLAKKINDLGYRAKNNQLKPDEIQGGTYTVSNIGSFGNLMGTPIINQPQVAIMAIGSIQKKPAVIETPEGDTIGIRHKMYLSHSYDHRVVDGALGGMFVKRVAEYLESFDIDRGI</sequence>
<evidence type="ECO:0000313" key="11">
    <source>
        <dbReference type="EMBL" id="AFL98020.1"/>
    </source>
</evidence>
<dbReference type="PROSITE" id="PS50968">
    <property type="entry name" value="BIOTINYL_LIPOYL"/>
    <property type="match status" value="1"/>
</dbReference>
<evidence type="ECO:0000256" key="6">
    <source>
        <dbReference type="ARBA" id="ARBA00023315"/>
    </source>
</evidence>
<dbReference type="PANTHER" id="PTHR43178:SF5">
    <property type="entry name" value="LIPOAMIDE ACYLTRANSFERASE COMPONENT OF BRANCHED-CHAIN ALPHA-KETO ACID DEHYDROGENASE COMPLEX, MITOCHONDRIAL"/>
    <property type="match status" value="1"/>
</dbReference>
<dbReference type="PROSITE" id="PS51826">
    <property type="entry name" value="PSBD"/>
    <property type="match status" value="1"/>
</dbReference>
<dbReference type="InterPro" id="IPR036625">
    <property type="entry name" value="E3-bd_dom_sf"/>
</dbReference>
<dbReference type="InterPro" id="IPR050743">
    <property type="entry name" value="2-oxoacid_DH_E2_comp"/>
</dbReference>
<dbReference type="SUPFAM" id="SSF52777">
    <property type="entry name" value="CoA-dependent acyltransferases"/>
    <property type="match status" value="1"/>
</dbReference>
<feature type="domain" description="Lipoyl-binding" evidence="9">
    <location>
        <begin position="3"/>
        <end position="78"/>
    </location>
</feature>
<reference evidence="11 12" key="1">
    <citation type="submission" date="2012-06" db="EMBL/GenBank/DDBJ databases">
        <title>The complete genome of Ornithobacterium rhinotracheale DSM 15997.</title>
        <authorList>
            <consortium name="US DOE Joint Genome Institute (JGI-PGF)"/>
            <person name="Lucas S."/>
            <person name="Copeland A."/>
            <person name="Lapidus A."/>
            <person name="Goodwin L."/>
            <person name="Pitluck S."/>
            <person name="Peters L."/>
            <person name="Mikhailova N."/>
            <person name="Teshima H."/>
            <person name="Kyrpides N."/>
            <person name="Mavromatis K."/>
            <person name="Pagani I."/>
            <person name="Ivanova N."/>
            <person name="Ovchinnikova G."/>
            <person name="Zeytun A."/>
            <person name="Detter J.C."/>
            <person name="Han C."/>
            <person name="Land M."/>
            <person name="Hauser L."/>
            <person name="Markowitz V."/>
            <person name="Cheng J.-F."/>
            <person name="Hugenholtz P."/>
            <person name="Woyke T."/>
            <person name="Wu D."/>
            <person name="Lang E."/>
            <person name="Kopitz M."/>
            <person name="Brambilla E."/>
            <person name="Klenk H.-P."/>
            <person name="Eisen J.A."/>
        </authorList>
    </citation>
    <scope>NUCLEOTIDE SEQUENCE [LARGE SCALE GENOMIC DNA]</scope>
    <source>
        <strain evidence="12">ATCC 51463 / DSM 15997 / CCUG 23171 / LMG 9086</strain>
    </source>
</reference>
<dbReference type="KEGG" id="orh:Ornrh_1875"/>
<organism evidence="11 12">
    <name type="scientific">Ornithobacterium rhinotracheale (strain ATCC 51463 / DSM 15997 / CCUG 23171 / CIP 104009 / LMG 9086)</name>
    <dbReference type="NCBI Taxonomy" id="867902"/>
    <lineage>
        <taxon>Bacteria</taxon>
        <taxon>Pseudomonadati</taxon>
        <taxon>Bacteroidota</taxon>
        <taxon>Flavobacteriia</taxon>
        <taxon>Flavobacteriales</taxon>
        <taxon>Weeksellaceae</taxon>
        <taxon>Ornithobacterium</taxon>
    </lineage>
</organism>
<dbReference type="STRING" id="867902.Ornrh_1875"/>
<evidence type="ECO:0000256" key="5">
    <source>
        <dbReference type="ARBA" id="ARBA00022823"/>
    </source>
</evidence>
<keyword evidence="6 7" id="KW-0012">Acyltransferase</keyword>
<dbReference type="GO" id="GO:0016407">
    <property type="term" value="F:acetyltransferase activity"/>
    <property type="evidence" value="ECO:0007669"/>
    <property type="project" value="TreeGrafter"/>
</dbReference>
<dbReference type="SUPFAM" id="SSF51230">
    <property type="entry name" value="Single hybrid motif"/>
    <property type="match status" value="1"/>
</dbReference>
<dbReference type="Gene3D" id="4.10.320.10">
    <property type="entry name" value="E3-binding domain"/>
    <property type="match status" value="1"/>
</dbReference>
<keyword evidence="4 7" id="KW-0808">Transferase</keyword>
<keyword evidence="12" id="KW-1185">Reference proteome</keyword>
<dbReference type="FunFam" id="3.30.559.10:FF:000007">
    <property type="entry name" value="Dihydrolipoamide acetyltransferase component of pyruvate dehydrogenase complex"/>
    <property type="match status" value="1"/>
</dbReference>
<dbReference type="Gene3D" id="2.40.50.100">
    <property type="match status" value="1"/>
</dbReference>
<dbReference type="EMBL" id="CP003283">
    <property type="protein sequence ID" value="AFL98020.1"/>
    <property type="molecule type" value="Genomic_DNA"/>
</dbReference>
<evidence type="ECO:0000256" key="2">
    <source>
        <dbReference type="ARBA" id="ARBA00007317"/>
    </source>
</evidence>
<dbReference type="eggNOG" id="COG0508">
    <property type="taxonomic scope" value="Bacteria"/>
</dbReference>
<dbReference type="RefSeq" id="WP_014791542.1">
    <property type="nucleotide sequence ID" value="NC_018016.1"/>
</dbReference>
<proteinExistence type="inferred from homology"/>
<keyword evidence="11" id="KW-0670">Pyruvate</keyword>
<evidence type="ECO:0000313" key="12">
    <source>
        <dbReference type="Proteomes" id="UP000006051"/>
    </source>
</evidence>
<dbReference type="Pfam" id="PF02817">
    <property type="entry name" value="E3_binding"/>
    <property type="match status" value="1"/>
</dbReference>
<evidence type="ECO:0000259" key="10">
    <source>
        <dbReference type="PROSITE" id="PS51826"/>
    </source>
</evidence>
<comment type="cofactor">
    <cofactor evidence="1 7">
        <name>(R)-lipoate</name>
        <dbReference type="ChEBI" id="CHEBI:83088"/>
    </cofactor>
</comment>
<dbReference type="InterPro" id="IPR003016">
    <property type="entry name" value="2-oxoA_DH_lipoyl-BS"/>
</dbReference>
<dbReference type="EC" id="2.3.1.-" evidence="7"/>
<dbReference type="Pfam" id="PF00364">
    <property type="entry name" value="Biotin_lipoyl"/>
    <property type="match status" value="1"/>
</dbReference>
<dbReference type="InterPro" id="IPR004167">
    <property type="entry name" value="PSBD"/>
</dbReference>
<dbReference type="Pfam" id="PF00198">
    <property type="entry name" value="2-oxoacid_dh"/>
    <property type="match status" value="1"/>
</dbReference>
<dbReference type="GO" id="GO:0031405">
    <property type="term" value="F:lipoic acid binding"/>
    <property type="evidence" value="ECO:0007669"/>
    <property type="project" value="TreeGrafter"/>
</dbReference>
<evidence type="ECO:0000259" key="9">
    <source>
        <dbReference type="PROSITE" id="PS50968"/>
    </source>
</evidence>
<evidence type="ECO:0000256" key="8">
    <source>
        <dbReference type="SAM" id="MobiDB-lite"/>
    </source>
</evidence>
<feature type="compositionally biased region" description="Low complexity" evidence="8">
    <location>
        <begin position="177"/>
        <end position="203"/>
    </location>
</feature>
<evidence type="ECO:0000256" key="3">
    <source>
        <dbReference type="ARBA" id="ARBA00011484"/>
    </source>
</evidence>
<dbReference type="PATRIC" id="fig|867902.3.peg.1817"/>
<dbReference type="InterPro" id="IPR023213">
    <property type="entry name" value="CAT-like_dom_sf"/>
</dbReference>
<feature type="region of interest" description="Disordered" evidence="8">
    <location>
        <begin position="176"/>
        <end position="204"/>
    </location>
</feature>
<feature type="region of interest" description="Disordered" evidence="8">
    <location>
        <begin position="79"/>
        <end position="103"/>
    </location>
</feature>
<dbReference type="GO" id="GO:0005737">
    <property type="term" value="C:cytoplasm"/>
    <property type="evidence" value="ECO:0007669"/>
    <property type="project" value="TreeGrafter"/>
</dbReference>
<dbReference type="InterPro" id="IPR011053">
    <property type="entry name" value="Single_hybrid_motif"/>
</dbReference>
<gene>
    <name evidence="11" type="ordered locus">Ornrh_1875</name>
</gene>
<dbReference type="AlphaFoldDB" id="I4A236"/>
<dbReference type="SUPFAM" id="SSF47005">
    <property type="entry name" value="Peripheral subunit-binding domain of 2-oxo acid dehydrogenase complex"/>
    <property type="match status" value="1"/>
</dbReference>
<dbReference type="PROSITE" id="PS00189">
    <property type="entry name" value="LIPOYL"/>
    <property type="match status" value="1"/>
</dbReference>
<dbReference type="PANTHER" id="PTHR43178">
    <property type="entry name" value="DIHYDROLIPOAMIDE ACETYLTRANSFERASE COMPONENT OF PYRUVATE DEHYDROGENASE COMPLEX"/>
    <property type="match status" value="1"/>
</dbReference>
<dbReference type="Proteomes" id="UP000006051">
    <property type="component" value="Chromosome"/>
</dbReference>
<dbReference type="InterPro" id="IPR001078">
    <property type="entry name" value="2-oxoacid_DH_actylTfrase"/>
</dbReference>
<evidence type="ECO:0000256" key="1">
    <source>
        <dbReference type="ARBA" id="ARBA00001938"/>
    </source>
</evidence>
<comment type="similarity">
    <text evidence="2 7">Belongs to the 2-oxoacid dehydrogenase family.</text>
</comment>
<protein>
    <recommendedName>
        <fullName evidence="7">Dihydrolipoamide acetyltransferase component of pyruvate dehydrogenase complex</fullName>
        <ecNumber evidence="7">2.3.1.-</ecNumber>
    </recommendedName>
</protein>
<dbReference type="CDD" id="cd06849">
    <property type="entry name" value="lipoyl_domain"/>
    <property type="match status" value="1"/>
</dbReference>
<dbReference type="GeneID" id="97258476"/>
<comment type="subunit">
    <text evidence="3">Forms a 24-polypeptide structural core with octahedral symmetry.</text>
</comment>
<feature type="domain" description="Peripheral subunit-binding (PSBD)" evidence="10">
    <location>
        <begin position="132"/>
        <end position="172"/>
    </location>
</feature>
<dbReference type="InterPro" id="IPR000089">
    <property type="entry name" value="Biotin_lipoyl"/>
</dbReference>
<name>I4A236_ORNRL</name>
<dbReference type="Gene3D" id="3.30.559.10">
    <property type="entry name" value="Chloramphenicol acetyltransferase-like domain"/>
    <property type="match status" value="1"/>
</dbReference>
<evidence type="ECO:0000256" key="7">
    <source>
        <dbReference type="RuleBase" id="RU003423"/>
    </source>
</evidence>